<evidence type="ECO:0000313" key="1">
    <source>
        <dbReference type="EMBL" id="RSO58119.1"/>
    </source>
</evidence>
<sequence length="296" mass="34329">MNLPGFLLEATNIKAKIESNILNDWFTTKSTENKIGTFKEDIQLNNKYLENSLKQELSFKSLTEFYASKAILDIVKIAPSLKEYDFLNTLLIDETHHSYLFRTYLKDNGLLTLTNPLEEMAEVLSHSHQQVVIPFQNFIKKWVVDKNDFYAGISIITIILEGILAPTAELSEVKWLPFYKKASEIQRYANIDEVRHLTICAEILKSKVNTNPEIKNSLQECIHEGLNIWNTSNIQNIILQRESLYQQGIEENQHLIEDYYLIDGILLKDTTPEMRLEISNSMVHQMQKSRLEYIGI</sequence>
<dbReference type="RefSeq" id="WP_125698732.1">
    <property type="nucleotide sequence ID" value="NZ_RFES01000004.1"/>
</dbReference>
<dbReference type="InterPro" id="IPR009078">
    <property type="entry name" value="Ferritin-like_SF"/>
</dbReference>
<comment type="caution">
    <text evidence="1">The sequence shown here is derived from an EMBL/GenBank/DDBJ whole genome shotgun (WGS) entry which is preliminary data.</text>
</comment>
<organism evidence="1 2">
    <name type="scientific">Acinetobacter lactucae</name>
    <dbReference type="NCBI Taxonomy" id="1785128"/>
    <lineage>
        <taxon>Bacteria</taxon>
        <taxon>Pseudomonadati</taxon>
        <taxon>Pseudomonadota</taxon>
        <taxon>Gammaproteobacteria</taxon>
        <taxon>Moraxellales</taxon>
        <taxon>Moraxellaceae</taxon>
        <taxon>Acinetobacter</taxon>
        <taxon>Acinetobacter calcoaceticus/baumannii complex</taxon>
    </lineage>
</organism>
<dbReference type="SUPFAM" id="SSF47240">
    <property type="entry name" value="Ferritin-like"/>
    <property type="match status" value="1"/>
</dbReference>
<accession>A0A429K281</accession>
<gene>
    <name evidence="1" type="ORF">EA756_07585</name>
</gene>
<name>A0A429K281_9GAMM</name>
<reference evidence="1 2" key="1">
    <citation type="submission" date="2018-10" db="EMBL/GenBank/DDBJ databases">
        <title>GWAS and RNA-Seq identify cryptic mechanisms of antimicrobial resistance in Acinetobacter baumannii.</title>
        <authorList>
            <person name="Sahl J.W."/>
        </authorList>
    </citation>
    <scope>NUCLEOTIDE SEQUENCE [LARGE SCALE GENOMIC DNA]</scope>
    <source>
        <strain evidence="1 2">TG41018</strain>
    </source>
</reference>
<dbReference type="AlphaFoldDB" id="A0A429K281"/>
<dbReference type="Gene3D" id="1.10.620.20">
    <property type="entry name" value="Ribonucleotide Reductase, subunit A"/>
    <property type="match status" value="1"/>
</dbReference>
<evidence type="ECO:0000313" key="2">
    <source>
        <dbReference type="Proteomes" id="UP000276905"/>
    </source>
</evidence>
<dbReference type="EMBL" id="RFES01000004">
    <property type="protein sequence ID" value="RSO58119.1"/>
    <property type="molecule type" value="Genomic_DNA"/>
</dbReference>
<dbReference type="InterPro" id="IPR012348">
    <property type="entry name" value="RNR-like"/>
</dbReference>
<dbReference type="GO" id="GO:0016491">
    <property type="term" value="F:oxidoreductase activity"/>
    <property type="evidence" value="ECO:0007669"/>
    <property type="project" value="InterPro"/>
</dbReference>
<dbReference type="Proteomes" id="UP000276905">
    <property type="component" value="Unassembled WGS sequence"/>
</dbReference>
<proteinExistence type="predicted"/>
<protein>
    <submittedName>
        <fullName evidence="1">Uncharacterized protein</fullName>
    </submittedName>
</protein>